<accession>A0A6J5PZ33</accession>
<dbReference type="EMBL" id="LR796947">
    <property type="protein sequence ID" value="CAB4177260.1"/>
    <property type="molecule type" value="Genomic_DNA"/>
</dbReference>
<name>A0A6J5PZ33_9CAUD</name>
<gene>
    <name evidence="1" type="ORF">UFOVP999_13</name>
</gene>
<proteinExistence type="predicted"/>
<evidence type="ECO:0000313" key="1">
    <source>
        <dbReference type="EMBL" id="CAB4177260.1"/>
    </source>
</evidence>
<sequence length="397" mass="42338">MATKKTNTFNYLGVPGLTTSGTFDNSLYTPATKPKAAPIVPPAAPSTPLPVIPTATVPTTPTTPTPSASPTPAESINYLGVQGLNPTGTFGTPPAVTAKEANAETRNAFALLKDTLASYGLEDLASTIEQFMKDGVLPQEGLLRLKTDTTKNPVTGKPYNEPYITRFAGNQARRQAGLNVYTEGEYLALEDSYSQSLRAYGQADYFGKTANERRTEAAKYIGGGVSAKEFDDVLNVVVNEVKNKDPYTKAAMKQLYGIDEAGLVKYFLDPKRNLPELQQQAQAAQIGGAALMQGVDAKGENLLSIGNSMGLAKLGVTQEQAQVGYGKIAEVLPTAQKLGNIYNEEKIAYTQGTAEEETFQNLASAKRKRMQLANKEIGTFSADSGRGKGAFSSPISI</sequence>
<organism evidence="1">
    <name type="scientific">uncultured Caudovirales phage</name>
    <dbReference type="NCBI Taxonomy" id="2100421"/>
    <lineage>
        <taxon>Viruses</taxon>
        <taxon>Duplodnaviria</taxon>
        <taxon>Heunggongvirae</taxon>
        <taxon>Uroviricota</taxon>
        <taxon>Caudoviricetes</taxon>
        <taxon>Peduoviridae</taxon>
        <taxon>Maltschvirus</taxon>
        <taxon>Maltschvirus maltsch</taxon>
    </lineage>
</organism>
<protein>
    <submittedName>
        <fullName evidence="1">Uncharacterized protein</fullName>
    </submittedName>
</protein>
<reference evidence="1" key="1">
    <citation type="submission" date="2020-05" db="EMBL/GenBank/DDBJ databases">
        <authorList>
            <person name="Chiriac C."/>
            <person name="Salcher M."/>
            <person name="Ghai R."/>
            <person name="Kavagutti S V."/>
        </authorList>
    </citation>
    <scope>NUCLEOTIDE SEQUENCE</scope>
</reference>